<dbReference type="HOGENOM" id="CLU_1249871_0_0_9"/>
<accession>E6UBQ2</accession>
<dbReference type="EMBL" id="CP002403">
    <property type="protein sequence ID" value="ADU20644.1"/>
    <property type="molecule type" value="Genomic_DNA"/>
</dbReference>
<sequence>MMNKSVYSLVLADEVVEAIDRMAYSMNTSRSNLINQILAERVSLMTPEMRMRKIFSEIEQLMDQRFMFIDQPSDHMVAIKSPVRYKYRPTLRYSLELSRDMQGKVGRLKVSFRTKSEQLTAAADDFFRVWKRAEDKYLAKVFPEGVPAQAENGRYTRDLYSPIAERLSDEEIAGAVAGYIRLMDGCIQTYFDGLTEGRDRSAEIGAEYGAYVKTVTAVI</sequence>
<dbReference type="OrthoDB" id="1819249at2"/>
<evidence type="ECO:0008006" key="3">
    <source>
        <dbReference type="Google" id="ProtNLM"/>
    </source>
</evidence>
<dbReference type="eggNOG" id="ENOG5032R3E">
    <property type="taxonomic scope" value="Bacteria"/>
</dbReference>
<protein>
    <recommendedName>
        <fullName evidence="3">Ribbon-helix-helix protein CopG domain-containing protein</fullName>
    </recommendedName>
</protein>
<evidence type="ECO:0000313" key="1">
    <source>
        <dbReference type="EMBL" id="ADU20644.1"/>
    </source>
</evidence>
<evidence type="ECO:0000313" key="2">
    <source>
        <dbReference type="Proteomes" id="UP000006919"/>
    </source>
</evidence>
<dbReference type="RefSeq" id="WP_013496838.1">
    <property type="nucleotide sequence ID" value="NC_014833.1"/>
</dbReference>
<dbReference type="Proteomes" id="UP000006919">
    <property type="component" value="Chromosome"/>
</dbReference>
<dbReference type="KEGG" id="ral:Rumal_0082"/>
<name>E6UBQ2_RUMA7</name>
<organism evidence="1 2">
    <name type="scientific">Ruminococcus albus (strain ATCC 27210 / DSM 20455 / JCM 14654 / NCDO 2250 / 7)</name>
    <dbReference type="NCBI Taxonomy" id="697329"/>
    <lineage>
        <taxon>Bacteria</taxon>
        <taxon>Bacillati</taxon>
        <taxon>Bacillota</taxon>
        <taxon>Clostridia</taxon>
        <taxon>Eubacteriales</taxon>
        <taxon>Oscillospiraceae</taxon>
        <taxon>Ruminococcus</taxon>
    </lineage>
</organism>
<reference evidence="1 2" key="1">
    <citation type="journal article" date="2011" name="J. Bacteriol.">
        <title>Complete genome of the cellulolytic ruminal bacterium Ruminococcus albus 7.</title>
        <authorList>
            <person name="Suen G."/>
            <person name="Stevenson D.M."/>
            <person name="Bruce D.C."/>
            <person name="Chertkov O."/>
            <person name="Copeland A."/>
            <person name="Cheng J.F."/>
            <person name="Detter C."/>
            <person name="Detter J.C."/>
            <person name="Goodwin L.A."/>
            <person name="Han C.S."/>
            <person name="Hauser L.J."/>
            <person name="Ivanova N.N."/>
            <person name="Kyrpides N.C."/>
            <person name="Land M.L."/>
            <person name="Lapidus A."/>
            <person name="Lucas S."/>
            <person name="Ovchinnikova G."/>
            <person name="Pitluck S."/>
            <person name="Tapia R."/>
            <person name="Woyke T."/>
            <person name="Boyum J."/>
            <person name="Mead D."/>
            <person name="Weimer P.J."/>
        </authorList>
    </citation>
    <scope>NUCLEOTIDE SEQUENCE [LARGE SCALE GENOMIC DNA]</scope>
    <source>
        <strain evidence="2">ATCC 27210 / DSM 20455 / JCM 14654 / NCDO 2250 / 7</strain>
    </source>
</reference>
<dbReference type="STRING" id="697329.Rumal_0082"/>
<dbReference type="AlphaFoldDB" id="E6UBQ2"/>
<gene>
    <name evidence="1" type="ordered locus">Rumal_0082</name>
</gene>
<proteinExistence type="predicted"/>